<accession>A0A822XWS7</accession>
<evidence type="ECO:0000313" key="3">
    <source>
        <dbReference type="EMBL" id="DAD24203.1"/>
    </source>
</evidence>
<evidence type="ECO:0000259" key="2">
    <source>
        <dbReference type="Pfam" id="PF02705"/>
    </source>
</evidence>
<evidence type="ECO:0000256" key="1">
    <source>
        <dbReference type="SAM" id="Phobius"/>
    </source>
</evidence>
<keyword evidence="1" id="KW-0812">Transmembrane</keyword>
<proteinExistence type="predicted"/>
<dbReference type="EMBL" id="DUZY01000001">
    <property type="protein sequence ID" value="DAD24203.1"/>
    <property type="molecule type" value="Genomic_DNA"/>
</dbReference>
<feature type="domain" description="K+ potassium transporter integral membrane" evidence="2">
    <location>
        <begin position="5"/>
        <end position="62"/>
    </location>
</feature>
<protein>
    <recommendedName>
        <fullName evidence="2">K+ potassium transporter integral membrane domain-containing protein</fullName>
    </recommendedName>
</protein>
<keyword evidence="1" id="KW-0472">Membrane</keyword>
<dbReference type="AlphaFoldDB" id="A0A822XWS7"/>
<organism evidence="3 4">
    <name type="scientific">Nelumbo nucifera</name>
    <name type="common">Sacred lotus</name>
    <dbReference type="NCBI Taxonomy" id="4432"/>
    <lineage>
        <taxon>Eukaryota</taxon>
        <taxon>Viridiplantae</taxon>
        <taxon>Streptophyta</taxon>
        <taxon>Embryophyta</taxon>
        <taxon>Tracheophyta</taxon>
        <taxon>Spermatophyta</taxon>
        <taxon>Magnoliopsida</taxon>
        <taxon>Proteales</taxon>
        <taxon>Nelumbonaceae</taxon>
        <taxon>Nelumbo</taxon>
    </lineage>
</organism>
<dbReference type="InterPro" id="IPR053951">
    <property type="entry name" value="K_trans_N"/>
</dbReference>
<feature type="transmembrane region" description="Helical" evidence="1">
    <location>
        <begin position="6"/>
        <end position="29"/>
    </location>
</feature>
<gene>
    <name evidence="3" type="ORF">HUJ06_025666</name>
</gene>
<name>A0A822XWS7_NELNU</name>
<reference evidence="3 4" key="1">
    <citation type="journal article" date="2020" name="Mol. Biol. Evol.">
        <title>Distinct Expression and Methylation Patterns for Genes with Different Fates following a Single Whole-Genome Duplication in Flowering Plants.</title>
        <authorList>
            <person name="Shi T."/>
            <person name="Rahmani R.S."/>
            <person name="Gugger P.F."/>
            <person name="Wang M."/>
            <person name="Li H."/>
            <person name="Zhang Y."/>
            <person name="Li Z."/>
            <person name="Wang Q."/>
            <person name="Van de Peer Y."/>
            <person name="Marchal K."/>
            <person name="Chen J."/>
        </authorList>
    </citation>
    <scope>NUCLEOTIDE SEQUENCE [LARGE SCALE GENOMIC DNA]</scope>
    <source>
        <tissue evidence="3">Leaf</tissue>
    </source>
</reference>
<feature type="transmembrane region" description="Helical" evidence="1">
    <location>
        <begin position="41"/>
        <end position="63"/>
    </location>
</feature>
<dbReference type="Pfam" id="PF02705">
    <property type="entry name" value="K_trans"/>
    <property type="match status" value="1"/>
</dbReference>
<sequence length="93" mass="10577">MFACVMVTASLHFITLFVLVFGSFVLLYFSSVLYKFDKGGYLPLSFAGGLFFVMYSSWCWASLHRTDSWNSSYIFSLPHQPSSHTLCISFCLC</sequence>
<keyword evidence="4" id="KW-1185">Reference proteome</keyword>
<keyword evidence="1" id="KW-1133">Transmembrane helix</keyword>
<dbReference type="Proteomes" id="UP000607653">
    <property type="component" value="Unassembled WGS sequence"/>
</dbReference>
<comment type="caution">
    <text evidence="3">The sequence shown here is derived from an EMBL/GenBank/DDBJ whole genome shotgun (WGS) entry which is preliminary data.</text>
</comment>
<evidence type="ECO:0000313" key="4">
    <source>
        <dbReference type="Proteomes" id="UP000607653"/>
    </source>
</evidence>